<dbReference type="PANTHER" id="PTHR14859:SF15">
    <property type="entry name" value="ENDONUCLEASE_EXONUCLEASE_PHOSPHATASE DOMAIN-CONTAINING PROTEIN"/>
    <property type="match status" value="1"/>
</dbReference>
<dbReference type="PANTHER" id="PTHR14859">
    <property type="entry name" value="CALCOFLUOR WHITE HYPERSENSITIVE PROTEIN PRECURSOR"/>
    <property type="match status" value="1"/>
</dbReference>
<dbReference type="GO" id="GO:0006506">
    <property type="term" value="P:GPI anchor biosynthetic process"/>
    <property type="evidence" value="ECO:0007669"/>
    <property type="project" value="TreeGrafter"/>
</dbReference>
<evidence type="ECO:0000256" key="1">
    <source>
        <dbReference type="SAM" id="MobiDB-lite"/>
    </source>
</evidence>
<name>A0A9X0W9A0_9GAMM</name>
<dbReference type="InterPro" id="IPR036691">
    <property type="entry name" value="Endo/exonu/phosph_ase_sf"/>
</dbReference>
<dbReference type="InterPro" id="IPR005135">
    <property type="entry name" value="Endo/exonuclease/phosphatase"/>
</dbReference>
<dbReference type="GO" id="GO:0003824">
    <property type="term" value="F:catalytic activity"/>
    <property type="evidence" value="ECO:0007669"/>
    <property type="project" value="InterPro"/>
</dbReference>
<dbReference type="Proteomes" id="UP001138768">
    <property type="component" value="Unassembled WGS sequence"/>
</dbReference>
<sequence length="290" mass="30949">MARAASVTQVGLAGVREALTVATYNIHRAVGADRRKDPVRIAETIAELDADLIALQEVETPVADAPLIFLQRLEALGYEARLGHTLQRGAHHYGNLLLSRLPVLSHRLLDISQPGREPRGLIDISITLAPLSEQADAGSPVGVGASAEAGSPLDAGSSADARAQGDAVPLVLRCLATHLGLSAAERRHQIAAICSHLCDTVPADCDLTVLMGDFNEWRRNSPRLAPIDRLLRPAAMPASFPSRWPLLALDRLWHGPGLELVDGLVVSTAATRAASDHLPLLARLRLCKPN</sequence>
<feature type="domain" description="Endonuclease/exonuclease/phosphatase" evidence="2">
    <location>
        <begin position="22"/>
        <end position="277"/>
    </location>
</feature>
<evidence type="ECO:0000313" key="3">
    <source>
        <dbReference type="EMBL" id="MBK1619055.1"/>
    </source>
</evidence>
<protein>
    <recommendedName>
        <fullName evidence="2">Endonuclease/exonuclease/phosphatase domain-containing protein</fullName>
    </recommendedName>
</protein>
<dbReference type="Gene3D" id="3.60.10.10">
    <property type="entry name" value="Endonuclease/exonuclease/phosphatase"/>
    <property type="match status" value="1"/>
</dbReference>
<dbReference type="AlphaFoldDB" id="A0A9X0W9A0"/>
<dbReference type="InterPro" id="IPR051916">
    <property type="entry name" value="GPI-anchor_lipid_remodeler"/>
</dbReference>
<dbReference type="SUPFAM" id="SSF56219">
    <property type="entry name" value="DNase I-like"/>
    <property type="match status" value="1"/>
</dbReference>
<evidence type="ECO:0000259" key="2">
    <source>
        <dbReference type="Pfam" id="PF03372"/>
    </source>
</evidence>
<keyword evidence="4" id="KW-1185">Reference proteome</keyword>
<comment type="caution">
    <text evidence="3">The sequence shown here is derived from an EMBL/GenBank/DDBJ whole genome shotgun (WGS) entry which is preliminary data.</text>
</comment>
<gene>
    <name evidence="3" type="ORF">CKO42_11555</name>
</gene>
<reference evidence="3 4" key="1">
    <citation type="journal article" date="2020" name="Microorganisms">
        <title>Osmotic Adaptation and Compatible Solute Biosynthesis of Phototrophic Bacteria as Revealed from Genome Analyses.</title>
        <authorList>
            <person name="Imhoff J.F."/>
            <person name="Rahn T."/>
            <person name="Kunzel S."/>
            <person name="Keller A."/>
            <person name="Neulinger S.C."/>
        </authorList>
    </citation>
    <scope>NUCLEOTIDE SEQUENCE [LARGE SCALE GENOMIC DNA]</scope>
    <source>
        <strain evidence="3 4">DSM 25653</strain>
    </source>
</reference>
<dbReference type="Pfam" id="PF03372">
    <property type="entry name" value="Exo_endo_phos"/>
    <property type="match status" value="1"/>
</dbReference>
<organism evidence="3 4">
    <name type="scientific">Lamprobacter modestohalophilus</name>
    <dbReference type="NCBI Taxonomy" id="1064514"/>
    <lineage>
        <taxon>Bacteria</taxon>
        <taxon>Pseudomonadati</taxon>
        <taxon>Pseudomonadota</taxon>
        <taxon>Gammaproteobacteria</taxon>
        <taxon>Chromatiales</taxon>
        <taxon>Chromatiaceae</taxon>
        <taxon>Lamprobacter</taxon>
    </lineage>
</organism>
<feature type="region of interest" description="Disordered" evidence="1">
    <location>
        <begin position="139"/>
        <end position="160"/>
    </location>
</feature>
<accession>A0A9X0W9A0</accession>
<dbReference type="EMBL" id="NRRY01000017">
    <property type="protein sequence ID" value="MBK1619055.1"/>
    <property type="molecule type" value="Genomic_DNA"/>
</dbReference>
<dbReference type="GO" id="GO:0016020">
    <property type="term" value="C:membrane"/>
    <property type="evidence" value="ECO:0007669"/>
    <property type="project" value="GOC"/>
</dbReference>
<proteinExistence type="predicted"/>
<evidence type="ECO:0000313" key="4">
    <source>
        <dbReference type="Proteomes" id="UP001138768"/>
    </source>
</evidence>